<feature type="compositionally biased region" description="Low complexity" evidence="1">
    <location>
        <begin position="268"/>
        <end position="280"/>
    </location>
</feature>
<sequence>MAEGKARSRSVSQRPDNSMECRRCKSRHTAHRHSLDTDEGVVPGRGRVKARVIREGVARWTFPSRTPPRPPPYTRGWQRAHPWSLQLHHVGDYSVPDMEGVVSEELRHRIERVLSFPIGGDQGEESTTETTPTNGQEEDRTPAGGLLQDFLDQLEPEGEDDDELLFQGSESEESEGDLLYDPEKETYTTPYLLFLQHKGTRRRDHQALQAGILEDDSPKDEEEEDEGGKTTEDGREGAMGRSGYRSSVPTTSRTLTNSKEPPTSASNSKEPPTSTSSSKEPPTPISDDDFDLQDQPEDPNVHTRRVSRDQNDEGEKSYIHVEDRKDTSEQQVGFSEEVEGEVMPDTEESGLVTQRSQKKKKKKKKKKGSHGEPAVEETEEEIHRNKLEELKTSIGLQLFRDFIKNVYAKDHPEFRLFESFEELDKSQDSDVLKPAVDS</sequence>
<feature type="compositionally biased region" description="Polar residues" evidence="1">
    <location>
        <begin position="244"/>
        <end position="267"/>
    </location>
</feature>
<evidence type="ECO:0000313" key="4">
    <source>
        <dbReference type="Proteomes" id="UP000747542"/>
    </source>
</evidence>
<evidence type="ECO:0000259" key="2">
    <source>
        <dbReference type="PROSITE" id="PS50132"/>
    </source>
</evidence>
<feature type="region of interest" description="Disordered" evidence="1">
    <location>
        <begin position="116"/>
        <end position="143"/>
    </location>
</feature>
<dbReference type="AlphaFoldDB" id="A0A8J5NBU2"/>
<feature type="compositionally biased region" description="Basic and acidic residues" evidence="1">
    <location>
        <begin position="306"/>
        <end position="328"/>
    </location>
</feature>
<evidence type="ECO:0000313" key="3">
    <source>
        <dbReference type="EMBL" id="KAG7176353.1"/>
    </source>
</evidence>
<reference evidence="3" key="1">
    <citation type="journal article" date="2021" name="Sci. Adv.">
        <title>The American lobster genome reveals insights on longevity, neural, and immune adaptations.</title>
        <authorList>
            <person name="Polinski J.M."/>
            <person name="Zimin A.V."/>
            <person name="Clark K.F."/>
            <person name="Kohn A.B."/>
            <person name="Sadowski N."/>
            <person name="Timp W."/>
            <person name="Ptitsyn A."/>
            <person name="Khanna P."/>
            <person name="Romanova D.Y."/>
            <person name="Williams P."/>
            <person name="Greenwood S.J."/>
            <person name="Moroz L.L."/>
            <person name="Walt D.R."/>
            <person name="Bodnar A.G."/>
        </authorList>
    </citation>
    <scope>NUCLEOTIDE SEQUENCE</scope>
    <source>
        <strain evidence="3">GMGI-L3</strain>
    </source>
</reference>
<feature type="compositionally biased region" description="Acidic residues" evidence="1">
    <location>
        <begin position="286"/>
        <end position="297"/>
    </location>
</feature>
<proteinExistence type="predicted"/>
<gene>
    <name evidence="3" type="ORF">Hamer_G009149</name>
</gene>
<protein>
    <recommendedName>
        <fullName evidence="2">RGS domain-containing protein</fullName>
    </recommendedName>
</protein>
<feature type="compositionally biased region" description="Acidic residues" evidence="1">
    <location>
        <begin position="157"/>
        <end position="180"/>
    </location>
</feature>
<feature type="region of interest" description="Disordered" evidence="1">
    <location>
        <begin position="197"/>
        <end position="383"/>
    </location>
</feature>
<name>A0A8J5NBU2_HOMAM</name>
<feature type="compositionally biased region" description="Acidic residues" evidence="1">
    <location>
        <begin position="213"/>
        <end position="226"/>
    </location>
</feature>
<accession>A0A8J5NBU2</accession>
<keyword evidence="4" id="KW-1185">Reference proteome</keyword>
<feature type="compositionally biased region" description="Basic residues" evidence="1">
    <location>
        <begin position="356"/>
        <end position="368"/>
    </location>
</feature>
<feature type="domain" description="RGS" evidence="2">
    <location>
        <begin position="390"/>
        <end position="430"/>
    </location>
</feature>
<feature type="compositionally biased region" description="Basic and acidic residues" evidence="1">
    <location>
        <begin position="227"/>
        <end position="238"/>
    </location>
</feature>
<dbReference type="OrthoDB" id="6379041at2759"/>
<feature type="region of interest" description="Disordered" evidence="1">
    <location>
        <begin position="157"/>
        <end position="184"/>
    </location>
</feature>
<dbReference type="Proteomes" id="UP000747542">
    <property type="component" value="Unassembled WGS sequence"/>
</dbReference>
<comment type="caution">
    <text evidence="3">The sequence shown here is derived from an EMBL/GenBank/DDBJ whole genome shotgun (WGS) entry which is preliminary data.</text>
</comment>
<organism evidence="3 4">
    <name type="scientific">Homarus americanus</name>
    <name type="common">American lobster</name>
    <dbReference type="NCBI Taxonomy" id="6706"/>
    <lineage>
        <taxon>Eukaryota</taxon>
        <taxon>Metazoa</taxon>
        <taxon>Ecdysozoa</taxon>
        <taxon>Arthropoda</taxon>
        <taxon>Crustacea</taxon>
        <taxon>Multicrustacea</taxon>
        <taxon>Malacostraca</taxon>
        <taxon>Eumalacostraca</taxon>
        <taxon>Eucarida</taxon>
        <taxon>Decapoda</taxon>
        <taxon>Pleocyemata</taxon>
        <taxon>Astacidea</taxon>
        <taxon>Nephropoidea</taxon>
        <taxon>Nephropidae</taxon>
        <taxon>Homarus</taxon>
    </lineage>
</organism>
<dbReference type="PROSITE" id="PS50132">
    <property type="entry name" value="RGS"/>
    <property type="match status" value="1"/>
</dbReference>
<dbReference type="EMBL" id="JAHLQT010003582">
    <property type="protein sequence ID" value="KAG7176353.1"/>
    <property type="molecule type" value="Genomic_DNA"/>
</dbReference>
<feature type="compositionally biased region" description="Acidic residues" evidence="1">
    <location>
        <begin position="336"/>
        <end position="348"/>
    </location>
</feature>
<evidence type="ECO:0000256" key="1">
    <source>
        <dbReference type="SAM" id="MobiDB-lite"/>
    </source>
</evidence>
<dbReference type="InterPro" id="IPR016137">
    <property type="entry name" value="RGS"/>
</dbReference>
<feature type="region of interest" description="Disordered" evidence="1">
    <location>
        <begin position="1"/>
        <end position="43"/>
    </location>
</feature>